<feature type="region of interest" description="Disordered" evidence="1">
    <location>
        <begin position="787"/>
        <end position="924"/>
    </location>
</feature>
<feature type="region of interest" description="Disordered" evidence="1">
    <location>
        <begin position="423"/>
        <end position="522"/>
    </location>
</feature>
<accession>A0AAD5VII6</accession>
<dbReference type="PANTHER" id="PTHR46791:SF5">
    <property type="entry name" value="CLR5 DOMAIN-CONTAINING PROTEIN-RELATED"/>
    <property type="match status" value="1"/>
</dbReference>
<comment type="caution">
    <text evidence="3">The sequence shown here is derived from an EMBL/GenBank/DDBJ whole genome shotgun (WGS) entry which is preliminary data.</text>
</comment>
<feature type="compositionally biased region" description="Polar residues" evidence="1">
    <location>
        <begin position="787"/>
        <end position="796"/>
    </location>
</feature>
<name>A0AAD5VII6_9AGAR</name>
<protein>
    <recommendedName>
        <fullName evidence="2">Integrase core domain-containing protein</fullName>
    </recommendedName>
</protein>
<dbReference type="PANTHER" id="PTHR46791">
    <property type="entry name" value="EXPRESSED PROTEIN"/>
    <property type="match status" value="1"/>
</dbReference>
<gene>
    <name evidence="3" type="ORF">NP233_g11690</name>
</gene>
<organism evidence="3 4">
    <name type="scientific">Leucocoprinus birnbaumii</name>
    <dbReference type="NCBI Taxonomy" id="56174"/>
    <lineage>
        <taxon>Eukaryota</taxon>
        <taxon>Fungi</taxon>
        <taxon>Dikarya</taxon>
        <taxon>Basidiomycota</taxon>
        <taxon>Agaricomycotina</taxon>
        <taxon>Agaricomycetes</taxon>
        <taxon>Agaricomycetidae</taxon>
        <taxon>Agaricales</taxon>
        <taxon>Agaricineae</taxon>
        <taxon>Agaricaceae</taxon>
        <taxon>Leucocoprinus</taxon>
    </lineage>
</organism>
<dbReference type="AlphaFoldDB" id="A0AAD5VII6"/>
<feature type="compositionally biased region" description="Acidic residues" evidence="1">
    <location>
        <begin position="488"/>
        <end position="502"/>
    </location>
</feature>
<evidence type="ECO:0000313" key="4">
    <source>
        <dbReference type="Proteomes" id="UP001213000"/>
    </source>
</evidence>
<feature type="compositionally biased region" description="Acidic residues" evidence="1">
    <location>
        <begin position="834"/>
        <end position="877"/>
    </location>
</feature>
<dbReference type="EMBL" id="JANIEX010001464">
    <property type="protein sequence ID" value="KAJ3557641.1"/>
    <property type="molecule type" value="Genomic_DNA"/>
</dbReference>
<keyword evidence="4" id="KW-1185">Reference proteome</keyword>
<sequence length="956" mass="107778">MYFPGLPEDRTWSPSIHASFDRLHDIYARATRIASEATVNHPRVLHHQRLIRNDAVELLQALFECDERDDALQTWIDVVAEVLDDIKCLLEQISFMATEDSSIPIHMPNPFTTVHTGRRGHPRVVVNPALLRRALTTRIPITELAEAFRVSRSTLIRQMKFYDIHRRRSRISNAHLDEIVRLFYRVFPDSGQRYAFGHLRKLGLNLSRMQMLQSIKRVNRVGAILRKQRQQKIERQKYEVSRPNALWHLDGHHKLINWGFVIHGVTDGYSRVITGMKAAVDNTPTTVLRMFLKATANYGTPSRDNMFLGRLKHGSYEDGEALPPATIEDVFGLHVRPNGSTPRRIRPNRLDIGAAAEEIDPNIHHKPVKVPRNQSPFTPEEMNLFEDTFMVFQERHTLPQGYSPYPLNRPRLYVPYAELPVRRNRKLRSPSSSKLSKAKTKAKAKSRKQIAKDRTPSPPPCTQPRTWSGIQGGQKIATGVQGRNGSDADSEGDGVSEDEKDEIVEPRRSSSSREKATRRVSNTATQGFITKLSNSAALSRGPAVSVSQARLETNQGLRGKPQTTSSSAHSKKPKATLPAPEEIEQILYEVTSIVIIPNGLILEDPSYQDGLNVYQATLNAPAVARKENDLWVYCAGGLAKVKHEKLPFIHNSNWSYEEMEDFLAEHFERTFTWACENWTSIDQHWCLLYSDYSKLKVFKTNLADFGDNKELVKANYGQLLSKLNFWIHGSTSRSGNKRTTLFIGTVRAIPLGVLKDWYNTDDVRKDPIASILPHPIKPVIYDKVAISSPSSTNSDLETPPWELKGKRRARSPDSDNERPHKIAKVKGEPTTSDVEMEDGEIDEGEDEEGVEDEDEDEGGEGVEEQEDGIEEEVEEGGIADAISISSDTDEELAPLRYSKKATLKKDTSPVVTRPSTPTPNSGTGAQLAATFSDVFNKSLQLEDAPTPRFDFRLKKF</sequence>
<feature type="region of interest" description="Disordered" evidence="1">
    <location>
        <begin position="552"/>
        <end position="578"/>
    </location>
</feature>
<evidence type="ECO:0000259" key="2">
    <source>
        <dbReference type="Pfam" id="PF24764"/>
    </source>
</evidence>
<feature type="compositionally biased region" description="Low complexity" evidence="1">
    <location>
        <begin position="908"/>
        <end position="919"/>
    </location>
</feature>
<feature type="compositionally biased region" description="Basic residues" evidence="1">
    <location>
        <begin position="436"/>
        <end position="449"/>
    </location>
</feature>
<feature type="compositionally biased region" description="Basic and acidic residues" evidence="1">
    <location>
        <begin position="810"/>
        <end position="820"/>
    </location>
</feature>
<evidence type="ECO:0000313" key="3">
    <source>
        <dbReference type="EMBL" id="KAJ3557641.1"/>
    </source>
</evidence>
<feature type="compositionally biased region" description="Polar residues" evidence="1">
    <location>
        <begin position="552"/>
        <end position="568"/>
    </location>
</feature>
<proteinExistence type="predicted"/>
<dbReference type="Pfam" id="PF24764">
    <property type="entry name" value="rva_4"/>
    <property type="match status" value="1"/>
</dbReference>
<dbReference type="Proteomes" id="UP001213000">
    <property type="component" value="Unassembled WGS sequence"/>
</dbReference>
<reference evidence="3" key="1">
    <citation type="submission" date="2022-07" db="EMBL/GenBank/DDBJ databases">
        <title>Genome Sequence of Leucocoprinus birnbaumii.</title>
        <authorList>
            <person name="Buettner E."/>
        </authorList>
    </citation>
    <scope>NUCLEOTIDE SEQUENCE</scope>
    <source>
        <strain evidence="3">VT141</strain>
    </source>
</reference>
<feature type="domain" description="Integrase core" evidence="2">
    <location>
        <begin position="238"/>
        <end position="303"/>
    </location>
</feature>
<evidence type="ECO:0000256" key="1">
    <source>
        <dbReference type="SAM" id="MobiDB-lite"/>
    </source>
</evidence>
<feature type="compositionally biased region" description="Basic and acidic residues" evidence="1">
    <location>
        <begin position="503"/>
        <end position="517"/>
    </location>
</feature>
<dbReference type="InterPro" id="IPR058913">
    <property type="entry name" value="Integrase_dom_put"/>
</dbReference>